<sequence length="255" mass="27198">MTPAAAEILRADRLVKRFGGLVATDQASLTIRAGELHALIGPNGAGKTTLIQQLSGALAPTAGTIHFDGSDITTLPIHARVRRGLVRSYQITSVFRRLSVLDNLALAVQARDGGSLRFWRPARAERERYDAAAAVAGRVGLAACQDRIAGALSHGEQRQLEIGLVLALRPRLLLLDEPLAGMGAEESERMVALLQGLRGEHTMLLVEHDMDAVFRLADRISALVSGKVIATGAPDEIQAHPGVRRAYLGDEQGGS</sequence>
<dbReference type="RefSeq" id="WP_343836465.1">
    <property type="nucleotide sequence ID" value="NZ_BAAAEX010000008.1"/>
</dbReference>
<dbReference type="EMBL" id="CP158252">
    <property type="protein sequence ID" value="XDJ41705.1"/>
    <property type="molecule type" value="Genomic_DNA"/>
</dbReference>
<dbReference type="InterPro" id="IPR003593">
    <property type="entry name" value="AAA+_ATPase"/>
</dbReference>
<evidence type="ECO:0000313" key="8">
    <source>
        <dbReference type="Proteomes" id="UP001500573"/>
    </source>
</evidence>
<feature type="domain" description="ABC transporter" evidence="5">
    <location>
        <begin position="9"/>
        <end position="250"/>
    </location>
</feature>
<dbReference type="Gene3D" id="3.40.50.300">
    <property type="entry name" value="P-loop containing nucleotide triphosphate hydrolases"/>
    <property type="match status" value="1"/>
</dbReference>
<evidence type="ECO:0000256" key="2">
    <source>
        <dbReference type="ARBA" id="ARBA00022475"/>
    </source>
</evidence>
<dbReference type="SMART" id="SM00382">
    <property type="entry name" value="AAA"/>
    <property type="match status" value="1"/>
</dbReference>
<evidence type="ECO:0000256" key="4">
    <source>
        <dbReference type="ARBA" id="ARBA00022840"/>
    </source>
</evidence>
<dbReference type="GO" id="GO:0016887">
    <property type="term" value="F:ATP hydrolysis activity"/>
    <property type="evidence" value="ECO:0007669"/>
    <property type="project" value="InterPro"/>
</dbReference>
<dbReference type="InterPro" id="IPR032823">
    <property type="entry name" value="BCA_ABC_TP_C"/>
</dbReference>
<evidence type="ECO:0000256" key="3">
    <source>
        <dbReference type="ARBA" id="ARBA00022741"/>
    </source>
</evidence>
<keyword evidence="2" id="KW-1003">Cell membrane</keyword>
<dbReference type="Pfam" id="PF12399">
    <property type="entry name" value="BCA_ABC_TP_C"/>
    <property type="match status" value="1"/>
</dbReference>
<keyword evidence="2" id="KW-0472">Membrane</keyword>
<proteinExistence type="predicted"/>
<reference evidence="6" key="3">
    <citation type="submission" date="2023-12" db="EMBL/GenBank/DDBJ databases">
        <authorList>
            <person name="Sun Q."/>
            <person name="Inoue M."/>
        </authorList>
    </citation>
    <scope>NUCLEOTIDE SEQUENCE</scope>
    <source>
        <strain evidence="6">JCM 15515</strain>
    </source>
</reference>
<gene>
    <name evidence="7" type="ORF">ABRY99_12340</name>
    <name evidence="6" type="ORF">GCM10009108_12280</name>
</gene>
<dbReference type="InterPro" id="IPR003439">
    <property type="entry name" value="ABC_transporter-like_ATP-bd"/>
</dbReference>
<evidence type="ECO:0000256" key="1">
    <source>
        <dbReference type="ARBA" id="ARBA00022448"/>
    </source>
</evidence>
<reference evidence="7" key="4">
    <citation type="submission" date="2024-05" db="EMBL/GenBank/DDBJ databases">
        <authorList>
            <person name="Luo Y.-C."/>
            <person name="Nicholds J."/>
            <person name="Mortimer T."/>
            <person name="Maboni G."/>
        </authorList>
    </citation>
    <scope>NUCLEOTIDE SEQUENCE</scope>
    <source>
        <strain evidence="7">153920</strain>
    </source>
</reference>
<reference evidence="8" key="2">
    <citation type="journal article" date="2019" name="Int. J. Syst. Evol. Microbiol.">
        <title>The Global Catalogue of Microorganisms (GCM) 10K type strain sequencing project: providing services to taxonomists for standard genome sequencing and annotation.</title>
        <authorList>
            <consortium name="The Broad Institute Genomics Platform"/>
            <consortium name="The Broad Institute Genome Sequencing Center for Infectious Disease"/>
            <person name="Wu L."/>
            <person name="Ma J."/>
        </authorList>
    </citation>
    <scope>NUCLEOTIDE SEQUENCE [LARGE SCALE GENOMIC DNA]</scope>
    <source>
        <strain evidence="8">JCM 15515</strain>
    </source>
</reference>
<evidence type="ECO:0000313" key="6">
    <source>
        <dbReference type="EMBL" id="GAA0777126.1"/>
    </source>
</evidence>
<dbReference type="CDD" id="cd03219">
    <property type="entry name" value="ABC_Mj1267_LivG_branched"/>
    <property type="match status" value="1"/>
</dbReference>
<organism evidence="7">
    <name type="scientific">Castellaniella ginsengisoli</name>
    <dbReference type="NCBI Taxonomy" id="546114"/>
    <lineage>
        <taxon>Bacteria</taxon>
        <taxon>Pseudomonadati</taxon>
        <taxon>Pseudomonadota</taxon>
        <taxon>Betaproteobacteria</taxon>
        <taxon>Burkholderiales</taxon>
        <taxon>Alcaligenaceae</taxon>
        <taxon>Castellaniella</taxon>
    </lineage>
</organism>
<accession>A0AB39CIA7</accession>
<dbReference type="Pfam" id="PF00005">
    <property type="entry name" value="ABC_tran"/>
    <property type="match status" value="1"/>
</dbReference>
<dbReference type="GO" id="GO:0005524">
    <property type="term" value="F:ATP binding"/>
    <property type="evidence" value="ECO:0007669"/>
    <property type="project" value="UniProtKB-KW"/>
</dbReference>
<dbReference type="PANTHER" id="PTHR45772">
    <property type="entry name" value="CONSERVED COMPONENT OF ABC TRANSPORTER FOR NATURAL AMINO ACIDS-RELATED"/>
    <property type="match status" value="1"/>
</dbReference>
<evidence type="ECO:0000313" key="7">
    <source>
        <dbReference type="EMBL" id="XDJ41705.1"/>
    </source>
</evidence>
<dbReference type="PROSITE" id="PS50893">
    <property type="entry name" value="ABC_TRANSPORTER_2"/>
    <property type="match status" value="1"/>
</dbReference>
<dbReference type="AlphaFoldDB" id="A0AB39CIA7"/>
<name>A0AB39CIA7_9BURK</name>
<reference evidence="6" key="1">
    <citation type="journal article" date="2014" name="Int. J. Syst. Evol. Microbiol.">
        <title>Complete genome of a new Firmicutes species belonging to the dominant human colonic microbiota ('Ruminococcus bicirculans') reveals two chromosomes and a selective capacity to utilize plant glucans.</title>
        <authorList>
            <consortium name="NISC Comparative Sequencing Program"/>
            <person name="Wegmann U."/>
            <person name="Louis P."/>
            <person name="Goesmann A."/>
            <person name="Henrissat B."/>
            <person name="Duncan S.H."/>
            <person name="Flint H.J."/>
        </authorList>
    </citation>
    <scope>NUCLEOTIDE SEQUENCE</scope>
    <source>
        <strain evidence="6">JCM 15515</strain>
    </source>
</reference>
<dbReference type="EMBL" id="BAAAEX010000008">
    <property type="protein sequence ID" value="GAA0777126.1"/>
    <property type="molecule type" value="Genomic_DNA"/>
</dbReference>
<dbReference type="InterPro" id="IPR027417">
    <property type="entry name" value="P-loop_NTPase"/>
</dbReference>
<dbReference type="InterPro" id="IPR051120">
    <property type="entry name" value="ABC_AA/LPS_Transport"/>
</dbReference>
<keyword evidence="1" id="KW-0813">Transport</keyword>
<dbReference type="GO" id="GO:0005886">
    <property type="term" value="C:plasma membrane"/>
    <property type="evidence" value="ECO:0007669"/>
    <property type="project" value="TreeGrafter"/>
</dbReference>
<evidence type="ECO:0000259" key="5">
    <source>
        <dbReference type="PROSITE" id="PS50893"/>
    </source>
</evidence>
<dbReference type="Proteomes" id="UP001500573">
    <property type="component" value="Unassembled WGS sequence"/>
</dbReference>
<dbReference type="SUPFAM" id="SSF52540">
    <property type="entry name" value="P-loop containing nucleoside triphosphate hydrolases"/>
    <property type="match status" value="1"/>
</dbReference>
<protein>
    <submittedName>
        <fullName evidence="7">ABC transporter ATP-binding protein</fullName>
    </submittedName>
</protein>
<dbReference type="PANTHER" id="PTHR45772:SF2">
    <property type="entry name" value="ABC TRANSPORTER ATP-BINDING PROTEIN"/>
    <property type="match status" value="1"/>
</dbReference>
<keyword evidence="4 7" id="KW-0067">ATP-binding</keyword>
<keyword evidence="8" id="KW-1185">Reference proteome</keyword>
<keyword evidence="3" id="KW-0547">Nucleotide-binding</keyword>